<evidence type="ECO:0000313" key="3">
    <source>
        <dbReference type="Proteomes" id="UP001326110"/>
    </source>
</evidence>
<dbReference type="EMBL" id="CP140152">
    <property type="protein sequence ID" value="WQH05225.1"/>
    <property type="molecule type" value="Genomic_DNA"/>
</dbReference>
<accession>A0ABZ0Y1K7</accession>
<sequence>MDKRWTGWLLFSALTGSVLAAHAAPLQVTQVHGTVQQGARSVRLLDMLDDGASLTLAEAAILVGWDAQSDRRYVFAGPSRVTLTVNGPVLAGSGSMQVLAPRRPLRAAPNEATVMAGAIMRSATPSAPAPAHAALSPASTGAPAQQADRVLPLALATFNWRNRPHIGDWIFRLHDGSGALVHEATVAAPRYRLPPQLLLAPAQAYRWSVAWHDGSAVVQGPSQPVQTMARQPVVMPGAHASAAERAGAALLLRDNGQLEQARQLAPALLDDTP</sequence>
<keyword evidence="1" id="KW-0732">Signal</keyword>
<name>A0ABZ0Y1K7_9BURK</name>
<protein>
    <submittedName>
        <fullName evidence="2">Uncharacterized protein</fullName>
    </submittedName>
</protein>
<reference evidence="2 3" key="1">
    <citation type="submission" date="2023-11" db="EMBL/GenBank/DDBJ databases">
        <title>MicrobeMod: A computational toolkit for identifying prokaryotic methylation and restriction-modification with nanopore sequencing.</title>
        <authorList>
            <person name="Crits-Christoph A."/>
            <person name="Kang S.C."/>
            <person name="Lee H."/>
            <person name="Ostrov N."/>
        </authorList>
    </citation>
    <scope>NUCLEOTIDE SEQUENCE [LARGE SCALE GENOMIC DNA]</scope>
    <source>
        <strain evidence="2 3">ATCC 25935</strain>
    </source>
</reference>
<evidence type="ECO:0000256" key="1">
    <source>
        <dbReference type="SAM" id="SignalP"/>
    </source>
</evidence>
<keyword evidence="3" id="KW-1185">Reference proteome</keyword>
<gene>
    <name evidence="2" type="ORF">SR858_02525</name>
</gene>
<evidence type="ECO:0000313" key="2">
    <source>
        <dbReference type="EMBL" id="WQH05225.1"/>
    </source>
</evidence>
<feature type="signal peptide" evidence="1">
    <location>
        <begin position="1"/>
        <end position="23"/>
    </location>
</feature>
<dbReference type="RefSeq" id="WP_019924371.1">
    <property type="nucleotide sequence ID" value="NZ_CP140152.1"/>
</dbReference>
<dbReference type="Proteomes" id="UP001326110">
    <property type="component" value="Chromosome"/>
</dbReference>
<organism evidence="2 3">
    <name type="scientific">Duganella zoogloeoides</name>
    <dbReference type="NCBI Taxonomy" id="75659"/>
    <lineage>
        <taxon>Bacteria</taxon>
        <taxon>Pseudomonadati</taxon>
        <taxon>Pseudomonadota</taxon>
        <taxon>Betaproteobacteria</taxon>
        <taxon>Burkholderiales</taxon>
        <taxon>Oxalobacteraceae</taxon>
        <taxon>Telluria group</taxon>
        <taxon>Duganella</taxon>
    </lineage>
</organism>
<feature type="chain" id="PRO_5045741671" evidence="1">
    <location>
        <begin position="24"/>
        <end position="273"/>
    </location>
</feature>
<dbReference type="GeneID" id="43165907"/>
<proteinExistence type="predicted"/>